<evidence type="ECO:0000256" key="1">
    <source>
        <dbReference type="ARBA" id="ARBA00022598"/>
    </source>
</evidence>
<comment type="caution">
    <text evidence="6">The sequence shown here is derived from an EMBL/GenBank/DDBJ whole genome shotgun (WGS) entry which is preliminary data.</text>
</comment>
<organism evidence="6 7">
    <name type="scientific">Pelagerythrobacter marinus</name>
    <dbReference type="NCBI Taxonomy" id="538382"/>
    <lineage>
        <taxon>Bacteria</taxon>
        <taxon>Pseudomonadati</taxon>
        <taxon>Pseudomonadota</taxon>
        <taxon>Alphaproteobacteria</taxon>
        <taxon>Sphingomonadales</taxon>
        <taxon>Erythrobacteraceae</taxon>
        <taxon>Pelagerythrobacter</taxon>
    </lineage>
</organism>
<dbReference type="Gene3D" id="3.40.1190.10">
    <property type="entry name" value="Mur-like, catalytic domain"/>
    <property type="match status" value="1"/>
</dbReference>
<dbReference type="SUPFAM" id="SSF53244">
    <property type="entry name" value="MurD-like peptide ligases, peptide-binding domain"/>
    <property type="match status" value="1"/>
</dbReference>
<dbReference type="RefSeq" id="WP_160732081.1">
    <property type="nucleotide sequence ID" value="NZ_WTYO01000001.1"/>
</dbReference>
<evidence type="ECO:0000313" key="7">
    <source>
        <dbReference type="Proteomes" id="UP000444401"/>
    </source>
</evidence>
<keyword evidence="1 6" id="KW-0436">Ligase</keyword>
<dbReference type="InterPro" id="IPR004101">
    <property type="entry name" value="Mur_ligase_C"/>
</dbReference>
<dbReference type="InterPro" id="IPR008928">
    <property type="entry name" value="6-hairpin_glycosidase_sf"/>
</dbReference>
<evidence type="ECO:0000256" key="2">
    <source>
        <dbReference type="ARBA" id="ARBA00022741"/>
    </source>
</evidence>
<proteinExistence type="predicted"/>
<dbReference type="Pfam" id="PF08245">
    <property type="entry name" value="Mur_ligase_M"/>
    <property type="match status" value="1"/>
</dbReference>
<dbReference type="InterPro" id="IPR013221">
    <property type="entry name" value="Mur_ligase_cen"/>
</dbReference>
<dbReference type="PANTHER" id="PTHR43024:SF1">
    <property type="entry name" value="UDP-N-ACETYLMURAMOYL-TRIPEPTIDE--D-ALANYL-D-ALANINE LIGASE"/>
    <property type="match status" value="1"/>
</dbReference>
<name>A0ABW9UU27_9SPHN</name>
<dbReference type="PANTHER" id="PTHR43024">
    <property type="entry name" value="UDP-N-ACETYLMURAMOYL-TRIPEPTIDE--D-ALANYL-D-ALANINE LIGASE"/>
    <property type="match status" value="1"/>
</dbReference>
<protein>
    <submittedName>
        <fullName evidence="6">Glutamate ligase</fullName>
    </submittedName>
</protein>
<accession>A0ABW9UU27</accession>
<feature type="domain" description="Mur ligase C-terminal" evidence="4">
    <location>
        <begin position="894"/>
        <end position="1006"/>
    </location>
</feature>
<keyword evidence="2" id="KW-0547">Nucleotide-binding</keyword>
<dbReference type="InterPro" id="IPR051046">
    <property type="entry name" value="MurCDEF_CellWall_CoF430Synth"/>
</dbReference>
<dbReference type="Pfam" id="PF02875">
    <property type="entry name" value="Mur_ligase_C"/>
    <property type="match status" value="1"/>
</dbReference>
<dbReference type="EMBL" id="WTYO01000001">
    <property type="protein sequence ID" value="MXO67422.1"/>
    <property type="molecule type" value="Genomic_DNA"/>
</dbReference>
<dbReference type="InterPro" id="IPR036615">
    <property type="entry name" value="Mur_ligase_C_dom_sf"/>
</dbReference>
<evidence type="ECO:0000256" key="3">
    <source>
        <dbReference type="ARBA" id="ARBA00022840"/>
    </source>
</evidence>
<sequence>MKTDLSSRLDRLRAAAPAIAPVQVEGARLVVLFFSFTDGSRRAETITATGATLDEAWAAGSAQVAAAGAGHDWLRVDWVDAVERRTWAELKAALPNIKRNYFRLGIALDPQFRHAFLETELNANAMLYGGNRQPGGTLNAANFRRYAALRHGLEAVAFAEAEPVWLFTTRGLFAGDDGKVHPLSGAGLDAGRRTVGELSPENVGELIAAGSRYLATQVADDGRFHYGWHPCFDRPIRAYNALRHASTVYAMLEAWEVTGGERLGQAIDRARGFLVRELIRPGRAAGGEEAAFLLDVGNEIKLGGNAVAILALLKHHELTGDAGSLALACRLGRGILHMQDGATGSFSHVLAYPSLAEKERFRIIYYDGEAAFALMRLHAATGEARWLEAVERAFEHFIGQEHWKAHDHWLGYAVNELTRHRPEERYYRFGLDNVRDHLGFVLERITTFPTLLELMTAAESMIARLRGDPSRRHLLDSIDLGRFHRALDHRARYLLNGHFWPELAMFYARPRKIAGSFFIRHHAFRIRIDDVEHYLSGLVAYRRLLLARAGKDGARHRPPATESRHWRPADLTRATGGRWLQAPRGDWSASGLCIAAPTFREGDIVALRSPEGKPGGVPQAAAAQLAGKAAALVCDDPGLLPKDGPPALVVESAGDAVLDLGRYARERMQGKVIGVTGSAGKTSTVAMLAHVLEAFGPVGRTRHNANLPHGIAWNLASIPWDTPHAVLELAIGRMAQNSRLARPDVAIFTNVLPAHLEFHRDLATIARRKSAIFSGMSPGGVAVLNRDMAEWERVHLAARGRGLQVIHFGTSEDCDVRLIDHDPATGRARAEVRGQAVTFTLGASGRHMAINALAVVATLVALDRPLAAALPQLASFHALAGRGREFAARINGGEVLVLDEAYNANPGSMEAALSLLASKRQARRRIAVLGEMAELGPDAARYHTALSERIAAAPIDKVFALGPLYDEFWARLPESCKAAHPQTLDELKNGLLRELNAGDAVLVKGSHSTCLHKIVNELRLDTS</sequence>
<evidence type="ECO:0000259" key="4">
    <source>
        <dbReference type="Pfam" id="PF02875"/>
    </source>
</evidence>
<reference evidence="6 7" key="1">
    <citation type="submission" date="2019-12" db="EMBL/GenBank/DDBJ databases">
        <title>Genomic-based taxomic classification of the family Erythrobacteraceae.</title>
        <authorList>
            <person name="Xu L."/>
        </authorList>
    </citation>
    <scope>NUCLEOTIDE SEQUENCE [LARGE SCALE GENOMIC DNA]</scope>
    <source>
        <strain evidence="6 7">H32</strain>
    </source>
</reference>
<dbReference type="InterPro" id="IPR036565">
    <property type="entry name" value="Mur-like_cat_sf"/>
</dbReference>
<dbReference type="SUPFAM" id="SSF53623">
    <property type="entry name" value="MurD-like peptide ligases, catalytic domain"/>
    <property type="match status" value="1"/>
</dbReference>
<evidence type="ECO:0000313" key="6">
    <source>
        <dbReference type="EMBL" id="MXO67422.1"/>
    </source>
</evidence>
<dbReference type="SUPFAM" id="SSF48208">
    <property type="entry name" value="Six-hairpin glycosidases"/>
    <property type="match status" value="1"/>
</dbReference>
<keyword evidence="7" id="KW-1185">Reference proteome</keyword>
<dbReference type="Proteomes" id="UP000444401">
    <property type="component" value="Unassembled WGS sequence"/>
</dbReference>
<dbReference type="GO" id="GO:0016874">
    <property type="term" value="F:ligase activity"/>
    <property type="evidence" value="ECO:0007669"/>
    <property type="project" value="UniProtKB-KW"/>
</dbReference>
<gene>
    <name evidence="6" type="ORF">GRI72_01070</name>
</gene>
<keyword evidence="3" id="KW-0067">ATP-binding</keyword>
<evidence type="ECO:0000259" key="5">
    <source>
        <dbReference type="Pfam" id="PF08245"/>
    </source>
</evidence>
<feature type="domain" description="Mur ligase central" evidence="5">
    <location>
        <begin position="675"/>
        <end position="858"/>
    </location>
</feature>
<dbReference type="Gene3D" id="3.90.190.20">
    <property type="entry name" value="Mur ligase, C-terminal domain"/>
    <property type="match status" value="1"/>
</dbReference>